<dbReference type="SUPFAM" id="SSF52540">
    <property type="entry name" value="P-loop containing nucleoside triphosphate hydrolases"/>
    <property type="match status" value="1"/>
</dbReference>
<feature type="repeat" description="ANK" evidence="3">
    <location>
        <begin position="808"/>
        <end position="840"/>
    </location>
</feature>
<feature type="domain" description="Novel STAND NTPase 3" evidence="5">
    <location>
        <begin position="214"/>
        <end position="365"/>
    </location>
</feature>
<feature type="repeat" description="ANK" evidence="3">
    <location>
        <begin position="602"/>
        <end position="634"/>
    </location>
</feature>
<dbReference type="SMART" id="SM00248">
    <property type="entry name" value="ANK"/>
    <property type="match status" value="10"/>
</dbReference>
<feature type="repeat" description="ANK" evidence="3">
    <location>
        <begin position="742"/>
        <end position="774"/>
    </location>
</feature>
<dbReference type="AlphaFoldDB" id="A0A8B6D0Q4"/>
<sequence>MLAMSDGTKENEYESNHLRIANLVFKVAPPAVRVYFDKQFNPGGLQTVLNQNRFKALNSLKSKRIINQNQWDLLFPSVGVASSISFDLTLMICLLRNLANIKVGDTLPRNTDDSIGADLTRIKYYRNKVAHSDHKTMSEEDFNSQWEAISTAITRLGGESFKVICRDLQNYKLDKEILVEIKNLNVTRNTIPKGLQEVHDEKIKEWRDEIKDVVETTAIKALAEIATTQNVIFVIGPSGCGKSTSVHYVALILQDQQNYDIIPAYFPTDITHYYNPVSQQIFVFDDLCGKHSIDVQTLNIWNKLSGDIQKILGQGKVKIFITCRSHIFHDKKFHRFNISAESINLMCDKYALNDEEKYLIAEKYLSSGQMQTLKEDKKLIQFDCFPLLCRLFLSKSTYDIVKFFSSPVEIIKDDLLSLMEEDDQTTIATLSLFVLYNNCIMEDDFALGNKTMKEILNHLSDVFLTSQNLSLAVVRNQIESLKNSYVKKTRNEYRVIHDKLFDILASFFGEHMNSLLLEFCPAEFIRDRYQFETIEDKMEECIIKVKKNLENQYLDRLYKDLVSGLGCIVFTNRQLQFESFRCKFIEYMQRRINLKETTFFCSGESPFLDVVKKGHYDIAEMLLQFNFDVNVRDKMGRTPLYLAAEEGHTNIVKLLVAHDCDPHICRKDYWHKGETPIYIASSKGYLDIVKMLFKTKQDCYRCMQDDFFAGRTPLHEATNNNNLEIVKFFMNKTCDPNIINENNESPLWLASREGHFNMVKTLLDYKANPNLHTKKNGTPLSIASWHGWRNIVQILLEHKADPNIVNCKKCSPLFYAAREGQAEIVKHLLTYGAKVNALTQYRKSPLFIAARQGQLAVVEILLANKGDVNICNDDNESPLFVAAREDKVEVVKVLLRNGANPNIRTTTHKTALCIALEKKHNEIVVLLRSKLSCSKREQLAHDIEGQTSSTGTALARQTYRSRRTTNTNVARHSCCSIT</sequence>
<reference evidence="6" key="1">
    <citation type="submission" date="2018-11" db="EMBL/GenBank/DDBJ databases">
        <authorList>
            <person name="Alioto T."/>
            <person name="Alioto T."/>
        </authorList>
    </citation>
    <scope>NUCLEOTIDE SEQUENCE</scope>
</reference>
<dbReference type="PRINTS" id="PR01415">
    <property type="entry name" value="ANKYRIN"/>
</dbReference>
<dbReference type="PROSITE" id="PS50297">
    <property type="entry name" value="ANK_REP_REGION"/>
    <property type="match status" value="9"/>
</dbReference>
<evidence type="ECO:0000313" key="6">
    <source>
        <dbReference type="EMBL" id="VDI12374.1"/>
    </source>
</evidence>
<evidence type="ECO:0000256" key="2">
    <source>
        <dbReference type="ARBA" id="ARBA00023043"/>
    </source>
</evidence>
<comment type="caution">
    <text evidence="6">The sequence shown here is derived from an EMBL/GenBank/DDBJ whole genome shotgun (WGS) entry which is preliminary data.</text>
</comment>
<evidence type="ECO:0000256" key="3">
    <source>
        <dbReference type="PROSITE-ProRule" id="PRU00023"/>
    </source>
</evidence>
<dbReference type="OrthoDB" id="6058706at2759"/>
<dbReference type="Pfam" id="PF00023">
    <property type="entry name" value="Ank"/>
    <property type="match status" value="1"/>
</dbReference>
<feature type="repeat" description="ANK" evidence="3">
    <location>
        <begin position="841"/>
        <end position="873"/>
    </location>
</feature>
<feature type="repeat" description="ANK" evidence="3">
    <location>
        <begin position="635"/>
        <end position="667"/>
    </location>
</feature>
<dbReference type="Pfam" id="PF20720">
    <property type="entry name" value="nSTAND3"/>
    <property type="match status" value="1"/>
</dbReference>
<dbReference type="InterPro" id="IPR027417">
    <property type="entry name" value="P-loop_NTPase"/>
</dbReference>
<dbReference type="Pfam" id="PF12796">
    <property type="entry name" value="Ank_2"/>
    <property type="match status" value="3"/>
</dbReference>
<evidence type="ECO:0008006" key="8">
    <source>
        <dbReference type="Google" id="ProtNLM"/>
    </source>
</evidence>
<evidence type="ECO:0000256" key="1">
    <source>
        <dbReference type="ARBA" id="ARBA00022737"/>
    </source>
</evidence>
<dbReference type="PANTHER" id="PTHR24123:SF33">
    <property type="entry name" value="PROTEIN HOS4"/>
    <property type="match status" value="1"/>
</dbReference>
<dbReference type="InterPro" id="IPR051165">
    <property type="entry name" value="Multifunctional_ANK_Repeat"/>
</dbReference>
<name>A0A8B6D0Q4_MYTGA</name>
<dbReference type="InterPro" id="IPR049050">
    <property type="entry name" value="nSTAND3"/>
</dbReference>
<dbReference type="PROSITE" id="PS50088">
    <property type="entry name" value="ANK_REPEAT"/>
    <property type="match status" value="9"/>
</dbReference>
<keyword evidence="2 3" id="KW-0040">ANK repeat</keyword>
<dbReference type="Gene3D" id="1.25.40.20">
    <property type="entry name" value="Ankyrin repeat-containing domain"/>
    <property type="match status" value="3"/>
</dbReference>
<proteinExistence type="predicted"/>
<accession>A0A8B6D0Q4</accession>
<protein>
    <recommendedName>
        <fullName evidence="8">DZIP3-like HEPN domain-containing protein</fullName>
    </recommendedName>
</protein>
<evidence type="ECO:0000313" key="7">
    <source>
        <dbReference type="Proteomes" id="UP000596742"/>
    </source>
</evidence>
<dbReference type="SUPFAM" id="SSF48403">
    <property type="entry name" value="Ankyrin repeat"/>
    <property type="match status" value="1"/>
</dbReference>
<dbReference type="Pfam" id="PF18738">
    <property type="entry name" value="HEPN_DZIP3"/>
    <property type="match status" value="1"/>
</dbReference>
<feature type="domain" description="DZIP3-like HEPN" evidence="4">
    <location>
        <begin position="42"/>
        <end position="177"/>
    </location>
</feature>
<dbReference type="EMBL" id="UYJE01002621">
    <property type="protein sequence ID" value="VDI12374.1"/>
    <property type="molecule type" value="Genomic_DNA"/>
</dbReference>
<feature type="repeat" description="ANK" evidence="3">
    <location>
        <begin position="709"/>
        <end position="741"/>
    </location>
</feature>
<keyword evidence="7" id="KW-1185">Reference proteome</keyword>
<dbReference type="InterPro" id="IPR041249">
    <property type="entry name" value="HEPN_DZIP3"/>
</dbReference>
<gene>
    <name evidence="6" type="ORF">MGAL_10B058994</name>
</gene>
<keyword evidence="1" id="KW-0677">Repeat</keyword>
<dbReference type="PANTHER" id="PTHR24123">
    <property type="entry name" value="ANKYRIN REPEAT-CONTAINING"/>
    <property type="match status" value="1"/>
</dbReference>
<feature type="repeat" description="ANK" evidence="3">
    <location>
        <begin position="874"/>
        <end position="906"/>
    </location>
</feature>
<evidence type="ECO:0000259" key="4">
    <source>
        <dbReference type="Pfam" id="PF18738"/>
    </source>
</evidence>
<dbReference type="Proteomes" id="UP000596742">
    <property type="component" value="Unassembled WGS sequence"/>
</dbReference>
<feature type="repeat" description="ANK" evidence="3">
    <location>
        <begin position="775"/>
        <end position="807"/>
    </location>
</feature>
<dbReference type="InterPro" id="IPR002110">
    <property type="entry name" value="Ankyrin_rpt"/>
</dbReference>
<feature type="repeat" description="ANK" evidence="3">
    <location>
        <begin position="672"/>
        <end position="694"/>
    </location>
</feature>
<dbReference type="InterPro" id="IPR036770">
    <property type="entry name" value="Ankyrin_rpt-contain_sf"/>
</dbReference>
<organism evidence="6 7">
    <name type="scientific">Mytilus galloprovincialis</name>
    <name type="common">Mediterranean mussel</name>
    <dbReference type="NCBI Taxonomy" id="29158"/>
    <lineage>
        <taxon>Eukaryota</taxon>
        <taxon>Metazoa</taxon>
        <taxon>Spiralia</taxon>
        <taxon>Lophotrochozoa</taxon>
        <taxon>Mollusca</taxon>
        <taxon>Bivalvia</taxon>
        <taxon>Autobranchia</taxon>
        <taxon>Pteriomorphia</taxon>
        <taxon>Mytilida</taxon>
        <taxon>Mytiloidea</taxon>
        <taxon>Mytilidae</taxon>
        <taxon>Mytilinae</taxon>
        <taxon>Mytilus</taxon>
    </lineage>
</organism>
<evidence type="ECO:0000259" key="5">
    <source>
        <dbReference type="Pfam" id="PF20720"/>
    </source>
</evidence>